<dbReference type="RefSeq" id="WP_173129325.1">
    <property type="nucleotide sequence ID" value="NZ_JABMKX010000003.1"/>
</dbReference>
<evidence type="ECO:0008006" key="3">
    <source>
        <dbReference type="Google" id="ProtNLM"/>
    </source>
</evidence>
<proteinExistence type="predicted"/>
<dbReference type="Proteomes" id="UP000711047">
    <property type="component" value="Unassembled WGS sequence"/>
</dbReference>
<gene>
    <name evidence="1" type="ORF">HQN87_06120</name>
</gene>
<accession>A0ABX2DLH8</accession>
<dbReference type="EMBL" id="JABMKX010000003">
    <property type="protein sequence ID" value="NQX44898.1"/>
    <property type="molecule type" value="Genomic_DNA"/>
</dbReference>
<keyword evidence="2" id="KW-1185">Reference proteome</keyword>
<name>A0ABX2DLH8_9BACL</name>
<reference evidence="1 2" key="1">
    <citation type="submission" date="2020-05" db="EMBL/GenBank/DDBJ databases">
        <title>Paenibacillus glebae, sp. nov., Paenibacillus humi sp. nov., Paenibacillus pedi sp. nov., Paenibacillus terrestris sp. nov. and Paenibacillus terricola sp. nov., isolated from a forest top soil sample.</title>
        <authorList>
            <person name="Qi S."/>
            <person name="Carlier A."/>
            <person name="Cnockaert M."/>
            <person name="Vandamme P."/>
        </authorList>
    </citation>
    <scope>NUCLEOTIDE SEQUENCE [LARGE SCALE GENOMIC DNA]</scope>
    <source>
        <strain evidence="1 2">LMG 29502</strain>
    </source>
</reference>
<protein>
    <recommendedName>
        <fullName evidence="3">Bacteriocin immunity protein</fullName>
    </recommendedName>
</protein>
<comment type="caution">
    <text evidence="1">The sequence shown here is derived from an EMBL/GenBank/DDBJ whole genome shotgun (WGS) entry which is preliminary data.</text>
</comment>
<sequence>MNDRLAALILRIDTIATEILEPLRRKTINEAALLELYEVLDETCLLIGHERQIDRELASNLFLIYSQLVTQSNYVYDKSLFVPHIGKLQGVIRKLFGGTLQKV</sequence>
<evidence type="ECO:0000313" key="1">
    <source>
        <dbReference type="EMBL" id="NQX44898.1"/>
    </source>
</evidence>
<evidence type="ECO:0000313" key="2">
    <source>
        <dbReference type="Proteomes" id="UP000711047"/>
    </source>
</evidence>
<organism evidence="1 2">
    <name type="scientific">Paenibacillus tritici</name>
    <dbReference type="NCBI Taxonomy" id="1873425"/>
    <lineage>
        <taxon>Bacteria</taxon>
        <taxon>Bacillati</taxon>
        <taxon>Bacillota</taxon>
        <taxon>Bacilli</taxon>
        <taxon>Bacillales</taxon>
        <taxon>Paenibacillaceae</taxon>
        <taxon>Paenibacillus</taxon>
    </lineage>
</organism>